<feature type="chain" id="PRO_5044919167" description="Lipopolysaccharide export system protein LptA" evidence="4">
    <location>
        <begin position="22"/>
        <end position="184"/>
    </location>
</feature>
<keyword evidence="1 4" id="KW-0813">Transport</keyword>
<dbReference type="Proteomes" id="UP000827084">
    <property type="component" value="Chromosome"/>
</dbReference>
<dbReference type="GeneID" id="67442179"/>
<feature type="region of interest" description="Disordered" evidence="5">
    <location>
        <begin position="161"/>
        <end position="184"/>
    </location>
</feature>
<dbReference type="InterPro" id="IPR014340">
    <property type="entry name" value="LptA"/>
</dbReference>
<feature type="signal peptide" evidence="4">
    <location>
        <begin position="1"/>
        <end position="21"/>
    </location>
</feature>
<dbReference type="InterPro" id="IPR005653">
    <property type="entry name" value="OstA-like_N"/>
</dbReference>
<dbReference type="PANTHER" id="PTHR36504:SF1">
    <property type="entry name" value="LIPOPOLYSACCHARIDE EXPORT SYSTEM PROTEIN LPTA"/>
    <property type="match status" value="1"/>
</dbReference>
<dbReference type="Gene3D" id="2.60.450.10">
    <property type="entry name" value="Lipopolysaccharide (LPS) transport protein A like domain"/>
    <property type="match status" value="1"/>
</dbReference>
<feature type="domain" description="Organic solvent tolerance-like N-terminal" evidence="6">
    <location>
        <begin position="31"/>
        <end position="141"/>
    </location>
</feature>
<name>A0ABX8XD40_SHEPU</name>
<gene>
    <name evidence="4 7" type="primary">lptA</name>
    <name evidence="7" type="ORF">K3G22_02935</name>
</gene>
<reference evidence="7 8" key="1">
    <citation type="submission" date="2021-08" db="EMBL/GenBank/DDBJ databases">
        <title>Shewanella putrefaciens YZ-J, complete genome.</title>
        <authorList>
            <person name="Yi Z."/>
        </authorList>
    </citation>
    <scope>NUCLEOTIDE SEQUENCE [LARGE SCALE GENOMIC DNA]</scope>
    <source>
        <strain evidence="7 8">YZ-J</strain>
    </source>
</reference>
<dbReference type="EMBL" id="CP080635">
    <property type="protein sequence ID" value="QYX73392.1"/>
    <property type="molecule type" value="Genomic_DNA"/>
</dbReference>
<keyword evidence="2 4" id="KW-0732">Signal</keyword>
<proteinExistence type="inferred from homology"/>
<evidence type="ECO:0000313" key="7">
    <source>
        <dbReference type="EMBL" id="QYX73392.1"/>
    </source>
</evidence>
<keyword evidence="8" id="KW-1185">Reference proteome</keyword>
<comment type="function">
    <text evidence="4">Involved in the assembly of lipopolysaccharide (LPS). Required for the translocation of LPS from the inner membrane to the outer membrane. May form a bridge between the inner membrane and the outer membrane, via interactions with LptC and LptD, thereby facilitating LPS transfer across the periplasm.</text>
</comment>
<comment type="similarity">
    <text evidence="4">Belongs to the LptA family.</text>
</comment>
<evidence type="ECO:0000256" key="1">
    <source>
        <dbReference type="ARBA" id="ARBA00022448"/>
    </source>
</evidence>
<dbReference type="Pfam" id="PF03968">
    <property type="entry name" value="LptD_N"/>
    <property type="match status" value="1"/>
</dbReference>
<dbReference type="HAMAP" id="MF_01914">
    <property type="entry name" value="LPS_assembly_LptA"/>
    <property type="match status" value="1"/>
</dbReference>
<evidence type="ECO:0000256" key="4">
    <source>
        <dbReference type="HAMAP-Rule" id="MF_01914"/>
    </source>
</evidence>
<evidence type="ECO:0000256" key="3">
    <source>
        <dbReference type="ARBA" id="ARBA00022764"/>
    </source>
</evidence>
<evidence type="ECO:0000256" key="5">
    <source>
        <dbReference type="SAM" id="MobiDB-lite"/>
    </source>
</evidence>
<evidence type="ECO:0000313" key="8">
    <source>
        <dbReference type="Proteomes" id="UP000827084"/>
    </source>
</evidence>
<evidence type="ECO:0000256" key="2">
    <source>
        <dbReference type="ARBA" id="ARBA00022729"/>
    </source>
</evidence>
<accession>A0ABX8XD40</accession>
<comment type="subunit">
    <text evidence="4">Component of the lipopolysaccharide transport and assembly complex.</text>
</comment>
<keyword evidence="3 4" id="KW-0574">Periplasm</keyword>
<comment type="subcellular location">
    <subcellularLocation>
        <location evidence="4">Periplasm</location>
    </subcellularLocation>
</comment>
<sequence precursor="true">MKQNKILLASLMLIMSMSAYAKVADLQQEVKIKAVSQTADIKNNQIIFFGPVEVTQGSIKIQAAQLRAFSADGETSKILVATGNPATYTQILDDGRPASASAKEIRYEMATRTLTLTGSASLDQAGSQVTGNLIRYNIIQQKLIAESTGSGDDRVITIIQPENYQDDLKTQTPADKPVKEQDSQ</sequence>
<organism evidence="7 8">
    <name type="scientific">Shewanella putrefaciens</name>
    <name type="common">Pseudomonas putrefaciens</name>
    <dbReference type="NCBI Taxonomy" id="24"/>
    <lineage>
        <taxon>Bacteria</taxon>
        <taxon>Pseudomonadati</taxon>
        <taxon>Pseudomonadota</taxon>
        <taxon>Gammaproteobacteria</taxon>
        <taxon>Alteromonadales</taxon>
        <taxon>Shewanellaceae</taxon>
        <taxon>Shewanella</taxon>
    </lineage>
</organism>
<evidence type="ECO:0000259" key="6">
    <source>
        <dbReference type="Pfam" id="PF03968"/>
    </source>
</evidence>
<dbReference type="NCBIfam" id="TIGR03002">
    <property type="entry name" value="outer_YhbN_LptA"/>
    <property type="match status" value="1"/>
</dbReference>
<dbReference type="InterPro" id="IPR052037">
    <property type="entry name" value="LPS_export_LptA"/>
</dbReference>
<protein>
    <recommendedName>
        <fullName evidence="4">Lipopolysaccharide export system protein LptA</fullName>
    </recommendedName>
</protein>
<dbReference type="RefSeq" id="WP_011918687.1">
    <property type="nucleotide sequence ID" value="NZ_CP028435.1"/>
</dbReference>
<dbReference type="PANTHER" id="PTHR36504">
    <property type="entry name" value="LIPOPOLYSACCHARIDE EXPORT SYSTEM PROTEIN LPTA"/>
    <property type="match status" value="1"/>
</dbReference>